<dbReference type="EMBL" id="UFVD01000001">
    <property type="protein sequence ID" value="SUX09947.1"/>
    <property type="molecule type" value="Genomic_DNA"/>
</dbReference>
<dbReference type="AlphaFoldDB" id="A0A381DHA5"/>
<dbReference type="Proteomes" id="UP000254920">
    <property type="component" value="Unassembled WGS sequence"/>
</dbReference>
<evidence type="ECO:0000313" key="2">
    <source>
        <dbReference type="Proteomes" id="UP000254920"/>
    </source>
</evidence>
<dbReference type="GO" id="GO:0016746">
    <property type="term" value="F:acyltransferase activity"/>
    <property type="evidence" value="ECO:0007669"/>
    <property type="project" value="UniProtKB-KW"/>
</dbReference>
<dbReference type="STRING" id="32024.GCA_000788295_00020"/>
<name>A0A381DHA5_9BACT</name>
<dbReference type="GeneID" id="93090724"/>
<accession>A0A381DHA5</accession>
<keyword evidence="2" id="KW-1185">Reference proteome</keyword>
<keyword evidence="1" id="KW-0012">Acyltransferase</keyword>
<gene>
    <name evidence="1" type="ORF">NCTC12475_00276</name>
</gene>
<organism evidence="1 2">
    <name type="scientific">Campylobacter sputorum subsp. sputorum</name>
    <dbReference type="NCBI Taxonomy" id="32024"/>
    <lineage>
        <taxon>Bacteria</taxon>
        <taxon>Pseudomonadati</taxon>
        <taxon>Campylobacterota</taxon>
        <taxon>Epsilonproteobacteria</taxon>
        <taxon>Campylobacterales</taxon>
        <taxon>Campylobacteraceae</taxon>
        <taxon>Campylobacter</taxon>
    </lineage>
</organism>
<dbReference type="RefSeq" id="WP_089182547.1">
    <property type="nucleotide sequence ID" value="NZ_CP043427.1"/>
</dbReference>
<dbReference type="EC" id="2.3.1.-" evidence="1"/>
<keyword evidence="1" id="KW-0808">Transferase</keyword>
<protein>
    <submittedName>
        <fullName evidence="1">Acetyltransferase</fullName>
        <ecNumber evidence="1">2.3.1.-</ecNumber>
    </submittedName>
</protein>
<proteinExistence type="predicted"/>
<sequence length="70" mass="8363">MDYRNLKNPIVMKIVQNAIKFDNDLLKNEEVVKILLKKEKIKLNEDEQKLLEEIFEKLHLAKDNIQLSKN</sequence>
<evidence type="ECO:0000313" key="1">
    <source>
        <dbReference type="EMBL" id="SUX09947.1"/>
    </source>
</evidence>
<reference evidence="1 2" key="1">
    <citation type="submission" date="2018-06" db="EMBL/GenBank/DDBJ databases">
        <authorList>
            <consortium name="Pathogen Informatics"/>
            <person name="Doyle S."/>
        </authorList>
    </citation>
    <scope>NUCLEOTIDE SEQUENCE [LARGE SCALE GENOMIC DNA]</scope>
    <source>
        <strain evidence="1 2">NCTC12475</strain>
    </source>
</reference>